<dbReference type="EMBL" id="BDQE01000102">
    <property type="protein sequence ID" value="GBH22806.1"/>
    <property type="molecule type" value="Genomic_RNA"/>
</dbReference>
<comment type="caution">
    <text evidence="1">The sequence shown here is derived from an EMBL/GenBank/DDBJ whole genome shotgun (WGS) entry which is preliminary data.</text>
</comment>
<organism evidence="1">
    <name type="scientific">viral metagenome</name>
    <dbReference type="NCBI Taxonomy" id="1070528"/>
    <lineage>
        <taxon>unclassified sequences</taxon>
        <taxon>metagenomes</taxon>
        <taxon>organismal metagenomes</taxon>
    </lineage>
</organism>
<name>A0A2V0RBS4_9ZZZZ</name>
<accession>A0A2V0RBS4</accession>
<reference evidence="1" key="1">
    <citation type="submission" date="2017-04" db="EMBL/GenBank/DDBJ databases">
        <title>Unveiling RNA virosphere associated with marine microorganisms.</title>
        <authorList>
            <person name="Urayama S."/>
            <person name="Takaki Y."/>
            <person name="Nishi S."/>
            <person name="Yoshida Y."/>
            <person name="Deguchi S."/>
            <person name="Takai K."/>
            <person name="Nunoura T."/>
        </authorList>
    </citation>
    <scope>NUCLEOTIDE SEQUENCE</scope>
</reference>
<protein>
    <submittedName>
        <fullName evidence="1">Uncharacterized protein</fullName>
    </submittedName>
</protein>
<evidence type="ECO:0000313" key="1">
    <source>
        <dbReference type="EMBL" id="GBH22806.1"/>
    </source>
</evidence>
<sequence>METYKAKNQKQRIIGAYVFKVGSNGKMELVEEKRGEGFGPIGGRASYMDERDGVGIRGVLAREYVAETGSLLPRDINLTYLGVFYDETERYRYENNIYILMSDVPLSKHRIRQFEIKDLLSPRDDGVKLRHWFVKLLKNDIVRDELMGVVIRNGINLLGTKLITSVWYVYVFPEHNPGINNIYRISVDVEDTDDGMKINYRPKRVTWKVVNSDVNKSGNALRSACLVPRAIDELRNRNLNTNIVDLVNTLPKKEGESSDDWLMFPLHEYFVADA</sequence>
<proteinExistence type="predicted"/>
<dbReference type="AlphaFoldDB" id="A0A2V0RBS4"/>